<dbReference type="InterPro" id="IPR029071">
    <property type="entry name" value="Ubiquitin-like_domsf"/>
</dbReference>
<feature type="region of interest" description="Disordered" evidence="1">
    <location>
        <begin position="588"/>
        <end position="624"/>
    </location>
</feature>
<dbReference type="PROSITE" id="PS50053">
    <property type="entry name" value="UBIQUITIN_2"/>
    <property type="match status" value="1"/>
</dbReference>
<dbReference type="InterPro" id="IPR000626">
    <property type="entry name" value="Ubiquitin-like_dom"/>
</dbReference>
<feature type="compositionally biased region" description="Basic and acidic residues" evidence="1">
    <location>
        <begin position="594"/>
        <end position="604"/>
    </location>
</feature>
<dbReference type="SUPFAM" id="SSF54236">
    <property type="entry name" value="Ubiquitin-like"/>
    <property type="match status" value="2"/>
</dbReference>
<evidence type="ECO:0000256" key="1">
    <source>
        <dbReference type="SAM" id="MobiDB-lite"/>
    </source>
</evidence>
<evidence type="ECO:0000259" key="2">
    <source>
        <dbReference type="PROSITE" id="PS50053"/>
    </source>
</evidence>
<dbReference type="Pfam" id="PF00240">
    <property type="entry name" value="ubiquitin"/>
    <property type="match status" value="1"/>
</dbReference>
<proteinExistence type="predicted"/>
<dbReference type="VEuPathDB" id="TriTrypDB:TcIL3000_10_10350"/>
<evidence type="ECO:0000313" key="3">
    <source>
        <dbReference type="EMBL" id="CCC94256.1"/>
    </source>
</evidence>
<dbReference type="EMBL" id="HE575323">
    <property type="protein sequence ID" value="CCC94256.1"/>
    <property type="molecule type" value="Genomic_DNA"/>
</dbReference>
<dbReference type="AlphaFoldDB" id="G0UXY9"/>
<accession>G0UXY9</accession>
<sequence>MAEPRAKAIYTPLKVGFDSEVEITVHSAFIQTARLLQCDPIAHVSVVTVHKAGTMHRSNGIGAAGEEEVKIIKEERPVASTRRLYFTSRPAFNETLRFVIPCSQLPKPTAKPELRGLLRKISSPNLADGENEEYSTANYLLISLVDAQGNGHGQAVCPFLLHVPTICTEPQRIMLQPRNRHNKGDPLFKSDMALLARHGVDDFGFITVSWRVSLVPHGGALISAVQSSVSVPAFPLGLVLRATWLLTSNVHQRGAQYTVSVEFGGQDRFLFDGTAPLFLTIQNATQLQQAIVHCTLQNAVSRPQSYDVAVPLPIPPIASFALERDVWWTTPVRTSCGMDLGILVASVRLAKQPLDGSTPFCTNDCCSDINDPIHQSQYTHVAKDWGRPPPNTPHGAYYPLFWESAHHIARVAERQWRHECVVGACPSVEHVRHLLEVIAGRAPLDTGVNNVLAVYFDHGHHAQVQQQQLKQFIVSCAFHAKGMTVQEAARFCFFALRREMEQAITKEDVVFILEHALVGKTVDMPEKEVHRRINDIFGDGVYVTYDDFQRYFINNYAMWYQFGIPITTGNDQTARNTLDVALETGVSRETAPAAKDKKGGDKRRSSSPVPAVGGGKEAEGPPVDLGDSSVWRRFIVRVQHSNKAFSVTAHMNDTISEVMVMVQNSTGIRALCQEWRANGVTLDPKATVGSTKLGLTARNDAHPEVIIVERDEMLRLVMFYKEKSLRWEVRILETERVLKLRSLVQQKTLIPLSRCVMCVNGHRLQDRHPLQHYQLQNGDVIEVRQE</sequence>
<organism evidence="3">
    <name type="scientific">Trypanosoma congolense (strain IL3000)</name>
    <dbReference type="NCBI Taxonomy" id="1068625"/>
    <lineage>
        <taxon>Eukaryota</taxon>
        <taxon>Discoba</taxon>
        <taxon>Euglenozoa</taxon>
        <taxon>Kinetoplastea</taxon>
        <taxon>Metakinetoplastina</taxon>
        <taxon>Trypanosomatida</taxon>
        <taxon>Trypanosomatidae</taxon>
        <taxon>Trypanosoma</taxon>
        <taxon>Nannomonas</taxon>
    </lineage>
</organism>
<reference evidence="3" key="1">
    <citation type="journal article" date="2012" name="Proc. Natl. Acad. Sci. U.S.A.">
        <title>Antigenic diversity is generated by distinct evolutionary mechanisms in African trypanosome species.</title>
        <authorList>
            <person name="Jackson A.P."/>
            <person name="Berry A."/>
            <person name="Aslett M."/>
            <person name="Allison H.C."/>
            <person name="Burton P."/>
            <person name="Vavrova-Anderson J."/>
            <person name="Brown R."/>
            <person name="Browne H."/>
            <person name="Corton N."/>
            <person name="Hauser H."/>
            <person name="Gamble J."/>
            <person name="Gilderthorp R."/>
            <person name="Marcello L."/>
            <person name="McQuillan J."/>
            <person name="Otto T.D."/>
            <person name="Quail M.A."/>
            <person name="Sanders M.J."/>
            <person name="van Tonder A."/>
            <person name="Ginger M.L."/>
            <person name="Field M.C."/>
            <person name="Barry J.D."/>
            <person name="Hertz-Fowler C."/>
            <person name="Berriman M."/>
        </authorList>
    </citation>
    <scope>NUCLEOTIDE SEQUENCE</scope>
    <source>
        <strain evidence="3">IL3000</strain>
    </source>
</reference>
<dbReference type="CDD" id="cd17039">
    <property type="entry name" value="Ubl_ubiquitin_like"/>
    <property type="match status" value="2"/>
</dbReference>
<protein>
    <submittedName>
        <fullName evidence="3">Uncharacterized protein TCIL3000_10_10350</fullName>
    </submittedName>
</protein>
<dbReference type="Gene3D" id="3.10.20.90">
    <property type="entry name" value="Phosphatidylinositol 3-kinase Catalytic Subunit, Chain A, domain 1"/>
    <property type="match status" value="1"/>
</dbReference>
<feature type="domain" description="Ubiquitin-like" evidence="2">
    <location>
        <begin position="728"/>
        <end position="786"/>
    </location>
</feature>
<name>G0UXY9_TRYCI</name>
<gene>
    <name evidence="3" type="ORF">TCIL3000_10_10350</name>
</gene>